<dbReference type="NCBIfam" id="TIGR01444">
    <property type="entry name" value="fkbM_fam"/>
    <property type="match status" value="2"/>
</dbReference>
<evidence type="ECO:0000259" key="1">
    <source>
        <dbReference type="Pfam" id="PF05050"/>
    </source>
</evidence>
<evidence type="ECO:0000313" key="2">
    <source>
        <dbReference type="EMBL" id="UWX06023.1"/>
    </source>
</evidence>
<reference evidence="2" key="1">
    <citation type="submission" date="2020-12" db="EMBL/GenBank/DDBJ databases">
        <title>Taurinivorans muris gen. nov., sp. nov., fundamental and realized metabolic niche of a ubiquitous sulfidogenic bacterium in the murine intestine.</title>
        <authorList>
            <person name="Ye H."/>
            <person name="Hanson B.T."/>
            <person name="Loy A."/>
        </authorList>
    </citation>
    <scope>NUCLEOTIDE SEQUENCE</scope>
    <source>
        <strain evidence="2">LT0009</strain>
    </source>
</reference>
<dbReference type="Pfam" id="PF05050">
    <property type="entry name" value="Methyltransf_21"/>
    <property type="match status" value="2"/>
</dbReference>
<name>A0ABY5Y455_9BACT</name>
<sequence>MTIAYSDILLLQMQQQAMLFDLSSMQGRQWSTQRITDFFINIQHLLPVQSIVEIGAHEAGFSLSVKKKFPQFNVFAYEANPYVYEKYINTPAIQNSAIHYEHLAVSNYDGDVTFHISNTIQAKQEAKDSKRHSILERKTNDSTTDITVKCNTLDTLFKNELSHNQGFSLWIDAEGATSLILEGAKNLLPHVYSVFVEVESQTKFKQQWNEKELCDFMLENDFLPIARDFAFRHQYNMIFVKKDYINTIEFLYQNHFSNTLSAKIRFISKQSPLSLLKTRYTNSPAAETLLQKALPARISSLEELEKAYSLIPELREEKELTNISGTVVVCHDAELDFTINWYTEKLGKVPTLYVKDLSYNKYPDLAIYDLNQIDNSMNIHVFFKQGKAPSMTKFASLAMALHYKGVSKYSIEAYSMELMYCNKLKTDFSEEDNDALIAFYNVLEDMPSKYTFLAACKARKLGRPGFIPMANFEQYIHPQVAFFSTDIMCEGGIDNGETSELFSQLQKDGLVYAFEPVKESFRNCQKRLMNFSNVLLINKALWSKTCQIGLNTNTLSLSSAYINAADTENLCDAICIDDFFADKKLDCIKLDVEGAEIPVLEGALKTISKQKPKLLLSIYHRRNGLDLINIPKLLAPFYKDYQFYVAHHRPWYNETILYAIAK</sequence>
<dbReference type="EMBL" id="CP065938">
    <property type="protein sequence ID" value="UWX06023.1"/>
    <property type="molecule type" value="Genomic_DNA"/>
</dbReference>
<dbReference type="SUPFAM" id="SSF53335">
    <property type="entry name" value="S-adenosyl-L-methionine-dependent methyltransferases"/>
    <property type="match status" value="2"/>
</dbReference>
<gene>
    <name evidence="2" type="ORF">JBF11_01490</name>
</gene>
<protein>
    <submittedName>
        <fullName evidence="2">FkbM family methyltransferase</fullName>
    </submittedName>
</protein>
<dbReference type="InterPro" id="IPR006342">
    <property type="entry name" value="FkbM_mtfrase"/>
</dbReference>
<dbReference type="PANTHER" id="PTHR34203:SF15">
    <property type="entry name" value="SLL1173 PROTEIN"/>
    <property type="match status" value="1"/>
</dbReference>
<feature type="domain" description="Methyltransferase FkbM" evidence="1">
    <location>
        <begin position="500"/>
        <end position="621"/>
    </location>
</feature>
<dbReference type="InterPro" id="IPR052514">
    <property type="entry name" value="SAM-dependent_MTase"/>
</dbReference>
<proteinExistence type="predicted"/>
<keyword evidence="3" id="KW-1185">Reference proteome</keyword>
<dbReference type="PANTHER" id="PTHR34203">
    <property type="entry name" value="METHYLTRANSFERASE, FKBM FAMILY PROTEIN"/>
    <property type="match status" value="1"/>
</dbReference>
<accession>A0ABY5Y455</accession>
<keyword evidence="2" id="KW-0489">Methyltransferase</keyword>
<dbReference type="Proteomes" id="UP001058120">
    <property type="component" value="Chromosome"/>
</dbReference>
<feature type="domain" description="Methyltransferase FkbM" evidence="1">
    <location>
        <begin position="53"/>
        <end position="222"/>
    </location>
</feature>
<organism evidence="2 3">
    <name type="scientific">Taurinivorans muris</name>
    <dbReference type="NCBI Taxonomy" id="2787751"/>
    <lineage>
        <taxon>Bacteria</taxon>
        <taxon>Pseudomonadati</taxon>
        <taxon>Thermodesulfobacteriota</taxon>
        <taxon>Desulfovibrionia</taxon>
        <taxon>Desulfovibrionales</taxon>
        <taxon>Desulfovibrionaceae</taxon>
        <taxon>Taurinivorans</taxon>
    </lineage>
</organism>
<keyword evidence="2" id="KW-0808">Transferase</keyword>
<dbReference type="GO" id="GO:0008168">
    <property type="term" value="F:methyltransferase activity"/>
    <property type="evidence" value="ECO:0007669"/>
    <property type="project" value="UniProtKB-KW"/>
</dbReference>
<evidence type="ECO:0000313" key="3">
    <source>
        <dbReference type="Proteomes" id="UP001058120"/>
    </source>
</evidence>
<dbReference type="RefSeq" id="WP_334315620.1">
    <property type="nucleotide sequence ID" value="NZ_CP065938.1"/>
</dbReference>
<dbReference type="GO" id="GO:0032259">
    <property type="term" value="P:methylation"/>
    <property type="evidence" value="ECO:0007669"/>
    <property type="project" value="UniProtKB-KW"/>
</dbReference>
<dbReference type="InterPro" id="IPR029063">
    <property type="entry name" value="SAM-dependent_MTases_sf"/>
</dbReference>
<dbReference type="Gene3D" id="3.40.50.150">
    <property type="entry name" value="Vaccinia Virus protein VP39"/>
    <property type="match status" value="2"/>
</dbReference>